<proteinExistence type="inferred from homology"/>
<dbReference type="InterPro" id="IPR005064">
    <property type="entry name" value="BUG"/>
</dbReference>
<dbReference type="PANTHER" id="PTHR42928">
    <property type="entry name" value="TRICARBOXYLATE-BINDING PROTEIN"/>
    <property type="match status" value="1"/>
</dbReference>
<dbReference type="PIRSF" id="PIRSF017082">
    <property type="entry name" value="YflP"/>
    <property type="match status" value="1"/>
</dbReference>
<feature type="signal peptide" evidence="2">
    <location>
        <begin position="1"/>
        <end position="25"/>
    </location>
</feature>
<dbReference type="RefSeq" id="WP_143913740.1">
    <property type="nucleotide sequence ID" value="NZ_VLNT01000009.1"/>
</dbReference>
<accession>A0A554S7M0</accession>
<dbReference type="PANTHER" id="PTHR42928:SF1">
    <property type="entry name" value="BLR4371 PROTEIN"/>
    <property type="match status" value="1"/>
</dbReference>
<evidence type="ECO:0000256" key="1">
    <source>
        <dbReference type="ARBA" id="ARBA00006987"/>
    </source>
</evidence>
<dbReference type="EMBL" id="VLNT01000009">
    <property type="protein sequence ID" value="TSD62306.1"/>
    <property type="molecule type" value="Genomic_DNA"/>
</dbReference>
<sequence length="325" mass="34466">MYTQPPQRRLTRCFVIATGSTLLLGACGASVGSGGDDDWTPEGRVTMLVPAGAGGGSDLLARSVGSGFEDVVSGLNVNVENYDGLPGYAQLQKAAGDPAVMLSAESSLITVPQLADVDFDYTSFTPIFKLGDDRAVLTVSEGSEFSSCSEVIGAAESDQVQVGVASATGIDAAVTLLTEQATGVEFERVPFDAGSELVTSLLSGDIDIALLNPGEVIGQYEAGKLKGLCVFAEDRYEYDQLKDIPTSVEEGIDVTFSQFRGIIAPADITDAERDAWVEVAEEFTESDAYDEYIEQNYLQPNAVFGEEFSTYLEEMAESLSGVSEQ</sequence>
<keyword evidence="2" id="KW-0732">Signal</keyword>
<protein>
    <submittedName>
        <fullName evidence="3">Tripartite tricarboxylate transporter substrate binding protein</fullName>
    </submittedName>
</protein>
<dbReference type="OrthoDB" id="9780943at2"/>
<comment type="similarity">
    <text evidence="1">Belongs to the UPF0065 (bug) family.</text>
</comment>
<dbReference type="AlphaFoldDB" id="A0A554S7M0"/>
<name>A0A554S7M0_9ACTN</name>
<evidence type="ECO:0000313" key="3">
    <source>
        <dbReference type="EMBL" id="TSD62306.1"/>
    </source>
</evidence>
<dbReference type="Gene3D" id="3.40.190.150">
    <property type="entry name" value="Bordetella uptake gene, domain 1"/>
    <property type="match status" value="1"/>
</dbReference>
<organism evidence="3 4">
    <name type="scientific">Aeromicrobium piscarium</name>
    <dbReference type="NCBI Taxonomy" id="2590901"/>
    <lineage>
        <taxon>Bacteria</taxon>
        <taxon>Bacillati</taxon>
        <taxon>Actinomycetota</taxon>
        <taxon>Actinomycetes</taxon>
        <taxon>Propionibacteriales</taxon>
        <taxon>Nocardioidaceae</taxon>
        <taxon>Aeromicrobium</taxon>
    </lineage>
</organism>
<dbReference type="CDD" id="cd07012">
    <property type="entry name" value="PBP2_Bug_TTT"/>
    <property type="match status" value="1"/>
</dbReference>
<gene>
    <name evidence="3" type="ORF">FNM00_11755</name>
</gene>
<keyword evidence="4" id="KW-1185">Reference proteome</keyword>
<comment type="caution">
    <text evidence="3">The sequence shown here is derived from an EMBL/GenBank/DDBJ whole genome shotgun (WGS) entry which is preliminary data.</text>
</comment>
<dbReference type="Gene3D" id="3.40.190.10">
    <property type="entry name" value="Periplasmic binding protein-like II"/>
    <property type="match status" value="1"/>
</dbReference>
<dbReference type="InterPro" id="IPR042100">
    <property type="entry name" value="Bug_dom1"/>
</dbReference>
<evidence type="ECO:0000313" key="4">
    <source>
        <dbReference type="Proteomes" id="UP000316988"/>
    </source>
</evidence>
<dbReference type="Pfam" id="PF03401">
    <property type="entry name" value="TctC"/>
    <property type="match status" value="1"/>
</dbReference>
<reference evidence="3 4" key="1">
    <citation type="submission" date="2019-07" db="EMBL/GenBank/DDBJ databases">
        <authorList>
            <person name="Zhao L.H."/>
        </authorList>
    </citation>
    <scope>NUCLEOTIDE SEQUENCE [LARGE SCALE GENOMIC DNA]</scope>
    <source>
        <strain evidence="3 4">Co35</strain>
    </source>
</reference>
<dbReference type="Proteomes" id="UP000316988">
    <property type="component" value="Unassembled WGS sequence"/>
</dbReference>
<feature type="chain" id="PRO_5038591147" evidence="2">
    <location>
        <begin position="26"/>
        <end position="325"/>
    </location>
</feature>
<evidence type="ECO:0000256" key="2">
    <source>
        <dbReference type="SAM" id="SignalP"/>
    </source>
</evidence>